<dbReference type="InterPro" id="IPR025453">
    <property type="entry name" value="DUF4309"/>
</dbReference>
<dbReference type="RefSeq" id="WP_071315743.1">
    <property type="nucleotide sequence ID" value="NZ_CP063356.2"/>
</dbReference>
<dbReference type="EMBL" id="CP063356">
    <property type="protein sequence ID" value="QOY34000.1"/>
    <property type="molecule type" value="Genomic_DNA"/>
</dbReference>
<accession>A0A1S2MEE9</accession>
<dbReference type="OrthoDB" id="2959847at2"/>
<gene>
    <name evidence="2" type="ORF">AWH56_014740</name>
    <name evidence="1" type="ORF">AWH56_02820</name>
</gene>
<protein>
    <submittedName>
        <fullName evidence="2">DUF4309 domain-containing protein</fullName>
    </submittedName>
</protein>
<proteinExistence type="predicted"/>
<dbReference type="AlphaFoldDB" id="A0A1S2MEE9"/>
<evidence type="ECO:0000313" key="3">
    <source>
        <dbReference type="Proteomes" id="UP000180175"/>
    </source>
</evidence>
<organism evidence="1 3">
    <name type="scientific">Anaerobacillus isosaccharinicus</name>
    <dbReference type="NCBI Taxonomy" id="1532552"/>
    <lineage>
        <taxon>Bacteria</taxon>
        <taxon>Bacillati</taxon>
        <taxon>Bacillota</taxon>
        <taxon>Bacilli</taxon>
        <taxon>Bacillales</taxon>
        <taxon>Bacillaceae</taxon>
        <taxon>Anaerobacillus</taxon>
    </lineage>
</organism>
<reference evidence="2 3" key="3">
    <citation type="journal article" date="2019" name="Int. J. Syst. Evol. Microbiol.">
        <title>Anaerobacillus isosaccharinicus sp. nov., an alkaliphilic bacterium which degrades isosaccharinic acid.</title>
        <authorList>
            <person name="Bassil N.M."/>
            <person name="Lloyd J.R."/>
        </authorList>
    </citation>
    <scope>NUCLEOTIDE SEQUENCE [LARGE SCALE GENOMIC DNA]</scope>
    <source>
        <strain evidence="2 3">NB2006</strain>
    </source>
</reference>
<dbReference type="Proteomes" id="UP000180175">
    <property type="component" value="Chromosome"/>
</dbReference>
<dbReference type="PROSITE" id="PS51257">
    <property type="entry name" value="PROKAR_LIPOPROTEIN"/>
    <property type="match status" value="1"/>
</dbReference>
<dbReference type="Pfam" id="PF14172">
    <property type="entry name" value="DUF4309"/>
    <property type="match status" value="1"/>
</dbReference>
<name>A0A1S2MEE9_9BACI</name>
<reference evidence="2 3" key="2">
    <citation type="journal article" date="2017" name="Genome Announc.">
        <title>Draft Genome Sequences of Four Alkaliphilic Bacteria Belonging to the Anaerobacillus Genus.</title>
        <authorList>
            <person name="Bassil N.M."/>
            <person name="Lloyd J.R."/>
        </authorList>
    </citation>
    <scope>NUCLEOTIDE SEQUENCE [LARGE SCALE GENOMIC DNA]</scope>
    <source>
        <strain evidence="2 3">NB2006</strain>
    </source>
</reference>
<keyword evidence="3" id="KW-1185">Reference proteome</keyword>
<evidence type="ECO:0000313" key="2">
    <source>
        <dbReference type="EMBL" id="QOY34000.1"/>
    </source>
</evidence>
<reference evidence="2" key="4">
    <citation type="submission" date="2020-10" db="EMBL/GenBank/DDBJ databases">
        <authorList>
            <person name="Bassil N.M."/>
            <person name="Lloyd J.R."/>
        </authorList>
    </citation>
    <scope>NUCLEOTIDE SEQUENCE</scope>
    <source>
        <strain evidence="2">NB2006</strain>
    </source>
</reference>
<dbReference type="KEGG" id="aia:AWH56_014740"/>
<reference evidence="1 3" key="1">
    <citation type="submission" date="2016-10" db="EMBL/GenBank/DDBJ databases">
        <title>Draft genome sequences of four alkaliphilic bacteria belonging to the Anaerobacillus genus.</title>
        <authorList>
            <person name="Bassil N.M."/>
            <person name="Lloyd J.R."/>
        </authorList>
    </citation>
    <scope>NUCLEOTIDE SEQUENCE [LARGE SCALE GENOMIC DNA]</scope>
    <source>
        <strain evidence="1 3">NB2006</strain>
    </source>
</reference>
<evidence type="ECO:0000313" key="1">
    <source>
        <dbReference type="EMBL" id="OIJ23081.1"/>
    </source>
</evidence>
<dbReference type="EMBL" id="LQXD01000005">
    <property type="protein sequence ID" value="OIJ23081.1"/>
    <property type="molecule type" value="Genomic_DNA"/>
</dbReference>
<sequence>MKRLVTYFFLLFLIGCGVTETNGHEQKIMNEEAIETLHTEVTLISAEELNDIPPVDYSLETQVEPIYSRLESLKKVKEIKNGVFQGVFEEVIENQICINFYTWVKENGSIEIIDHTAFNDVHMKHGLEAGHFYLNLWEDIDSFYLSYHDLQLSENFLEVGHLGQMPSSPITIGMSSHEVEASLGPPTVTDWYYGAIYYFYNDIAFLIGEDNRVVAIEMPGNRIKTELQDVQKELGEPTSIQYSELDDTIIYLYEIGEYTIAFEAYKENSNVITITLYEN</sequence>